<dbReference type="InterPro" id="IPR001041">
    <property type="entry name" value="2Fe-2S_ferredoxin-type"/>
</dbReference>
<feature type="non-terminal residue" evidence="7">
    <location>
        <position position="102"/>
    </location>
</feature>
<dbReference type="GO" id="GO:0016491">
    <property type="term" value="F:oxidoreductase activity"/>
    <property type="evidence" value="ECO:0007669"/>
    <property type="project" value="UniProtKB-KW"/>
</dbReference>
<evidence type="ECO:0000313" key="7">
    <source>
        <dbReference type="EMBL" id="VAX37693.1"/>
    </source>
</evidence>
<keyword evidence="1" id="KW-0001">2Fe-2S</keyword>
<dbReference type="PANTHER" id="PTHR44379">
    <property type="entry name" value="OXIDOREDUCTASE WITH IRON-SULFUR SUBUNIT"/>
    <property type="match status" value="1"/>
</dbReference>
<dbReference type="Gene3D" id="3.10.20.30">
    <property type="match status" value="1"/>
</dbReference>
<evidence type="ECO:0000256" key="1">
    <source>
        <dbReference type="ARBA" id="ARBA00022714"/>
    </source>
</evidence>
<dbReference type="PROSITE" id="PS51085">
    <property type="entry name" value="2FE2S_FER_2"/>
    <property type="match status" value="1"/>
</dbReference>
<organism evidence="7">
    <name type="scientific">hydrothermal vent metagenome</name>
    <dbReference type="NCBI Taxonomy" id="652676"/>
    <lineage>
        <taxon>unclassified sequences</taxon>
        <taxon>metagenomes</taxon>
        <taxon>ecological metagenomes</taxon>
    </lineage>
</organism>
<keyword evidence="5" id="KW-0411">Iron-sulfur</keyword>
<dbReference type="Pfam" id="PF00111">
    <property type="entry name" value="Fer2"/>
    <property type="match status" value="1"/>
</dbReference>
<keyword evidence="4" id="KW-0408">Iron</keyword>
<evidence type="ECO:0000256" key="4">
    <source>
        <dbReference type="ARBA" id="ARBA00023004"/>
    </source>
</evidence>
<dbReference type="AlphaFoldDB" id="A0A3B1DLN5"/>
<evidence type="ECO:0000256" key="3">
    <source>
        <dbReference type="ARBA" id="ARBA00023002"/>
    </source>
</evidence>
<sequence>MIKLTLNNTSQTFAGDPDSPLIDYLRDEHRILSVKDGCSPQAACGCCAVELNGKIVLSCVIPMKKAANSKIRTLEGIDDRIRKTLADAFAHCGGAQCAFCIP</sequence>
<dbReference type="InterPro" id="IPR012675">
    <property type="entry name" value="Beta-grasp_dom_sf"/>
</dbReference>
<accession>A0A3B1DLN5</accession>
<evidence type="ECO:0000256" key="2">
    <source>
        <dbReference type="ARBA" id="ARBA00022723"/>
    </source>
</evidence>
<gene>
    <name evidence="7" type="ORF">MNBD_PLANCTO03-1230</name>
</gene>
<name>A0A3B1DLN5_9ZZZZ</name>
<dbReference type="GO" id="GO:0046872">
    <property type="term" value="F:metal ion binding"/>
    <property type="evidence" value="ECO:0007669"/>
    <property type="project" value="UniProtKB-KW"/>
</dbReference>
<dbReference type="PANTHER" id="PTHR44379:SF5">
    <property type="entry name" value="OXIDOREDUCTASE WITH IRON-SULFUR SUBUNIT"/>
    <property type="match status" value="1"/>
</dbReference>
<keyword evidence="2" id="KW-0479">Metal-binding</keyword>
<feature type="domain" description="2Fe-2S ferredoxin-type" evidence="6">
    <location>
        <begin position="1"/>
        <end position="77"/>
    </location>
</feature>
<dbReference type="GO" id="GO:0051537">
    <property type="term" value="F:2 iron, 2 sulfur cluster binding"/>
    <property type="evidence" value="ECO:0007669"/>
    <property type="project" value="UniProtKB-KW"/>
</dbReference>
<dbReference type="EMBL" id="UOGK01000113">
    <property type="protein sequence ID" value="VAX37693.1"/>
    <property type="molecule type" value="Genomic_DNA"/>
</dbReference>
<proteinExistence type="predicted"/>
<protein>
    <recommendedName>
        <fullName evidence="6">2Fe-2S ferredoxin-type domain-containing protein</fullName>
    </recommendedName>
</protein>
<dbReference type="InterPro" id="IPR051452">
    <property type="entry name" value="Diverse_Oxidoreductases"/>
</dbReference>
<dbReference type="InterPro" id="IPR036010">
    <property type="entry name" value="2Fe-2S_ferredoxin-like_sf"/>
</dbReference>
<dbReference type="SUPFAM" id="SSF54292">
    <property type="entry name" value="2Fe-2S ferredoxin-like"/>
    <property type="match status" value="1"/>
</dbReference>
<evidence type="ECO:0000259" key="6">
    <source>
        <dbReference type="PROSITE" id="PS51085"/>
    </source>
</evidence>
<keyword evidence="3" id="KW-0560">Oxidoreductase</keyword>
<reference evidence="7" key="1">
    <citation type="submission" date="2018-06" db="EMBL/GenBank/DDBJ databases">
        <authorList>
            <person name="Zhirakovskaya E."/>
        </authorList>
    </citation>
    <scope>NUCLEOTIDE SEQUENCE</scope>
</reference>
<evidence type="ECO:0000256" key="5">
    <source>
        <dbReference type="ARBA" id="ARBA00023014"/>
    </source>
</evidence>